<name>A0A553ZPX8_9ACTN</name>
<dbReference type="EMBL" id="VKLS01000022">
    <property type="protein sequence ID" value="TSB43519.1"/>
    <property type="molecule type" value="Genomic_DNA"/>
</dbReference>
<sequence>MTGLMQMASSISDARSIAEQLKDPYAALSDHTGLERAAERLDHFNMELGVDMEEATAAILSQLSKSV</sequence>
<dbReference type="OrthoDB" id="8444614at2"/>
<keyword evidence="2" id="KW-1185">Reference proteome</keyword>
<accession>A0A553ZPX8</accession>
<evidence type="ECO:0000313" key="1">
    <source>
        <dbReference type="EMBL" id="TSB43519.1"/>
    </source>
</evidence>
<evidence type="ECO:0000313" key="2">
    <source>
        <dbReference type="Proteomes" id="UP000320888"/>
    </source>
</evidence>
<proteinExistence type="predicted"/>
<reference evidence="1 2" key="1">
    <citation type="submission" date="2019-07" db="EMBL/GenBank/DDBJ databases">
        <title>Draft genome for Streptomyces benahoarensis MZ03-48.</title>
        <authorList>
            <person name="Gonzalez-Pimentel J.L."/>
        </authorList>
    </citation>
    <scope>NUCLEOTIDE SEQUENCE [LARGE SCALE GENOMIC DNA]</scope>
    <source>
        <strain evidence="1 2">MZ03-48</strain>
    </source>
</reference>
<dbReference type="RefSeq" id="WP_143940793.1">
    <property type="nucleotide sequence ID" value="NZ_VKLS01000022.1"/>
</dbReference>
<organism evidence="1 2">
    <name type="scientific">Streptomyces benahoarensis</name>
    <dbReference type="NCBI Taxonomy" id="2595054"/>
    <lineage>
        <taxon>Bacteria</taxon>
        <taxon>Bacillati</taxon>
        <taxon>Actinomycetota</taxon>
        <taxon>Actinomycetes</taxon>
        <taxon>Kitasatosporales</taxon>
        <taxon>Streptomycetaceae</taxon>
        <taxon>Streptomyces</taxon>
    </lineage>
</organism>
<comment type="caution">
    <text evidence="1">The sequence shown here is derived from an EMBL/GenBank/DDBJ whole genome shotgun (WGS) entry which is preliminary data.</text>
</comment>
<protein>
    <submittedName>
        <fullName evidence="1">Uncharacterized protein</fullName>
    </submittedName>
</protein>
<dbReference type="Proteomes" id="UP000320888">
    <property type="component" value="Unassembled WGS sequence"/>
</dbReference>
<gene>
    <name evidence="1" type="ORF">FNZ23_04095</name>
</gene>
<dbReference type="AlphaFoldDB" id="A0A553ZPX8"/>